<evidence type="ECO:0000313" key="2">
    <source>
        <dbReference type="Proteomes" id="UP000607559"/>
    </source>
</evidence>
<proteinExistence type="predicted"/>
<dbReference type="EMBL" id="BMJC01000002">
    <property type="protein sequence ID" value="GGA97040.1"/>
    <property type="molecule type" value="Genomic_DNA"/>
</dbReference>
<reference evidence="1" key="2">
    <citation type="submission" date="2020-09" db="EMBL/GenBank/DDBJ databases">
        <authorList>
            <person name="Sun Q."/>
            <person name="Zhou Y."/>
        </authorList>
    </citation>
    <scope>NUCLEOTIDE SEQUENCE</scope>
    <source>
        <strain evidence="1">CGMCC 1.15448</strain>
    </source>
</reference>
<keyword evidence="2" id="KW-1185">Reference proteome</keyword>
<dbReference type="AlphaFoldDB" id="A0A8J2XSR2"/>
<comment type="caution">
    <text evidence="1">The sequence shown here is derived from an EMBL/GenBank/DDBJ whole genome shotgun (WGS) entry which is preliminary data.</text>
</comment>
<protein>
    <submittedName>
        <fullName evidence="1">Uncharacterized protein</fullName>
    </submittedName>
</protein>
<reference evidence="1" key="1">
    <citation type="journal article" date="2014" name="Int. J. Syst. Evol. Microbiol.">
        <title>Complete genome sequence of Corynebacterium casei LMG S-19264T (=DSM 44701T), isolated from a smear-ripened cheese.</title>
        <authorList>
            <consortium name="US DOE Joint Genome Institute (JGI-PGF)"/>
            <person name="Walter F."/>
            <person name="Albersmeier A."/>
            <person name="Kalinowski J."/>
            <person name="Ruckert C."/>
        </authorList>
    </citation>
    <scope>NUCLEOTIDE SEQUENCE</scope>
    <source>
        <strain evidence="1">CGMCC 1.15448</strain>
    </source>
</reference>
<accession>A0A8J2XSR2</accession>
<gene>
    <name evidence="1" type="ORF">GCM10011511_20430</name>
</gene>
<sequence length="310" mass="32584">MAINGFDIYVAGNAVISGSSTGAFYWKDGVITHLPDTTGNASAFAVAVSGGDVYVAGTTYYPQNSHTPYTTPTALYPPTGYIVTVWKNGIPMNLPGNALGPGVVHGNGERLYAEYVSGLAISGSDVYVAGGSNEFVQGLDSTYQFARYWKNGVPVNLTKGLVESSGGRVISYPETTGISVAGTDVYVSGAIDGASQNQSLYWKNGEVTRLSQPGSFSRANSIYVTGNDVYVAGYVDSNNTSYATYWKNGARVTLGLGSRGSNANYITVFHGDVYVAGSEDVNGTSYVTYWKNGAANHLGVNGEAYSIAVE</sequence>
<name>A0A8J2XSR2_9BACT</name>
<organism evidence="1 2">
    <name type="scientific">Puia dinghuensis</name>
    <dbReference type="NCBI Taxonomy" id="1792502"/>
    <lineage>
        <taxon>Bacteria</taxon>
        <taxon>Pseudomonadati</taxon>
        <taxon>Bacteroidota</taxon>
        <taxon>Chitinophagia</taxon>
        <taxon>Chitinophagales</taxon>
        <taxon>Chitinophagaceae</taxon>
        <taxon>Puia</taxon>
    </lineage>
</organism>
<evidence type="ECO:0000313" key="1">
    <source>
        <dbReference type="EMBL" id="GGA97040.1"/>
    </source>
</evidence>
<dbReference type="Proteomes" id="UP000607559">
    <property type="component" value="Unassembled WGS sequence"/>
</dbReference>